<organism evidence="8 9">
    <name type="scientific">Pristionchus mayeri</name>
    <dbReference type="NCBI Taxonomy" id="1317129"/>
    <lineage>
        <taxon>Eukaryota</taxon>
        <taxon>Metazoa</taxon>
        <taxon>Ecdysozoa</taxon>
        <taxon>Nematoda</taxon>
        <taxon>Chromadorea</taxon>
        <taxon>Rhabditida</taxon>
        <taxon>Rhabditina</taxon>
        <taxon>Diplogasteromorpha</taxon>
        <taxon>Diplogasteroidea</taxon>
        <taxon>Neodiplogasteridae</taxon>
        <taxon>Pristionchus</taxon>
    </lineage>
</organism>
<evidence type="ECO:0000313" key="9">
    <source>
        <dbReference type="Proteomes" id="UP001328107"/>
    </source>
</evidence>
<evidence type="ECO:0000256" key="4">
    <source>
        <dbReference type="ARBA" id="ARBA00022989"/>
    </source>
</evidence>
<keyword evidence="9" id="KW-1185">Reference proteome</keyword>
<evidence type="ECO:0000256" key="1">
    <source>
        <dbReference type="ARBA" id="ARBA00004141"/>
    </source>
</evidence>
<comment type="similarity">
    <text evidence="2 7">Belongs to the tetraspanin (TM4SF) family.</text>
</comment>
<dbReference type="PROSITE" id="PS00421">
    <property type="entry name" value="TM4_1"/>
    <property type="match status" value="1"/>
</dbReference>
<reference evidence="9" key="1">
    <citation type="submission" date="2022-10" db="EMBL/GenBank/DDBJ databases">
        <title>Genome assembly of Pristionchus species.</title>
        <authorList>
            <person name="Yoshida K."/>
            <person name="Sommer R.J."/>
        </authorList>
    </citation>
    <scope>NUCLEOTIDE SEQUENCE [LARGE SCALE GENOMIC DNA]</scope>
    <source>
        <strain evidence="9">RS5460</strain>
    </source>
</reference>
<dbReference type="SUPFAM" id="SSF48652">
    <property type="entry name" value="Tetraspanin"/>
    <property type="match status" value="1"/>
</dbReference>
<evidence type="ECO:0000256" key="6">
    <source>
        <dbReference type="PIRSR" id="PIRSR002419-1"/>
    </source>
</evidence>
<accession>A0AAN5IBS6</accession>
<dbReference type="CDD" id="cd03127">
    <property type="entry name" value="tetraspanin_LEL"/>
    <property type="match status" value="1"/>
</dbReference>
<dbReference type="GO" id="GO:0005886">
    <property type="term" value="C:plasma membrane"/>
    <property type="evidence" value="ECO:0007669"/>
    <property type="project" value="TreeGrafter"/>
</dbReference>
<evidence type="ECO:0000256" key="2">
    <source>
        <dbReference type="ARBA" id="ARBA00006840"/>
    </source>
</evidence>
<dbReference type="PRINTS" id="PR00259">
    <property type="entry name" value="TMFOUR"/>
</dbReference>
<evidence type="ECO:0000313" key="8">
    <source>
        <dbReference type="EMBL" id="GMR60327.1"/>
    </source>
</evidence>
<feature type="disulfide bond" evidence="6">
    <location>
        <begin position="176"/>
        <end position="191"/>
    </location>
</feature>
<feature type="transmembrane region" description="Helical" evidence="7">
    <location>
        <begin position="22"/>
        <end position="48"/>
    </location>
</feature>
<dbReference type="EMBL" id="BTRK01000006">
    <property type="protein sequence ID" value="GMR60327.1"/>
    <property type="molecule type" value="Genomic_DNA"/>
</dbReference>
<dbReference type="InterPro" id="IPR000301">
    <property type="entry name" value="Tetraspanin_animals"/>
</dbReference>
<dbReference type="Proteomes" id="UP001328107">
    <property type="component" value="Unassembled WGS sequence"/>
</dbReference>
<name>A0AAN5IBS6_9BILA</name>
<sequence>MTQMYPAQPTGQRMVQGCGNKCLKYFFFLINFLLFALGGVVCGLALWIRFDNDFQQKVFSSLNLDTNTNNKVLQLDTLYIILYVIAALGLIIFILGFFGCCGSVCESNCVIGIYCVLIGILFAILLAGGIYVFVNKGNFRQEFINVWQQEFVNKYNTLPPPIRQNVDNIHTQLKCCGANGCQDFSVPPGSCNCTLIGGPLIRKGCAVQIYEFIDNNIIIILIIGVAILVVELFAMIFACVLCHALKEKSNMNF</sequence>
<gene>
    <name evidence="8" type="ORF">PMAYCL1PPCAC_30522</name>
</gene>
<comment type="caution">
    <text evidence="8">The sequence shown here is derived from an EMBL/GenBank/DDBJ whole genome shotgun (WGS) entry which is preliminary data.</text>
</comment>
<feature type="transmembrane region" description="Helical" evidence="7">
    <location>
        <begin position="217"/>
        <end position="245"/>
    </location>
</feature>
<comment type="subcellular location">
    <subcellularLocation>
        <location evidence="1 7">Membrane</location>
        <topology evidence="1 7">Multi-pass membrane protein</topology>
    </subcellularLocation>
</comment>
<dbReference type="Gene3D" id="1.10.1450.10">
    <property type="entry name" value="Tetraspanin"/>
    <property type="match status" value="1"/>
</dbReference>
<protein>
    <recommendedName>
        <fullName evidence="7">Tetraspanin</fullName>
    </recommendedName>
</protein>
<dbReference type="PANTHER" id="PTHR19282:SF534">
    <property type="entry name" value="TETRASPANIN FAMILY-RELATED"/>
    <property type="match status" value="1"/>
</dbReference>
<feature type="disulfide bond" evidence="6">
    <location>
        <begin position="175"/>
        <end position="205"/>
    </location>
</feature>
<keyword evidence="3 7" id="KW-0812">Transmembrane</keyword>
<dbReference type="InterPro" id="IPR018503">
    <property type="entry name" value="Tetraspanin_CS"/>
</dbReference>
<dbReference type="PANTHER" id="PTHR19282">
    <property type="entry name" value="TETRASPANIN"/>
    <property type="match status" value="1"/>
</dbReference>
<proteinExistence type="inferred from homology"/>
<dbReference type="Pfam" id="PF00335">
    <property type="entry name" value="Tetraspanin"/>
    <property type="match status" value="1"/>
</dbReference>
<dbReference type="PIRSF" id="PIRSF002419">
    <property type="entry name" value="Tetraspanin"/>
    <property type="match status" value="1"/>
</dbReference>
<evidence type="ECO:0000256" key="7">
    <source>
        <dbReference type="RuleBase" id="RU361218"/>
    </source>
</evidence>
<dbReference type="AlphaFoldDB" id="A0AAN5IBS6"/>
<feature type="transmembrane region" description="Helical" evidence="7">
    <location>
        <begin position="111"/>
        <end position="134"/>
    </location>
</feature>
<keyword evidence="5 7" id="KW-0472">Membrane</keyword>
<dbReference type="InterPro" id="IPR008952">
    <property type="entry name" value="Tetraspanin_EC2_sf"/>
</dbReference>
<dbReference type="InterPro" id="IPR018499">
    <property type="entry name" value="Tetraspanin/Peripherin"/>
</dbReference>
<evidence type="ECO:0000256" key="3">
    <source>
        <dbReference type="ARBA" id="ARBA00022692"/>
    </source>
</evidence>
<keyword evidence="6" id="KW-1015">Disulfide bond</keyword>
<evidence type="ECO:0000256" key="5">
    <source>
        <dbReference type="ARBA" id="ARBA00023136"/>
    </source>
</evidence>
<keyword evidence="4 7" id="KW-1133">Transmembrane helix</keyword>
<feature type="transmembrane region" description="Helical" evidence="7">
    <location>
        <begin position="78"/>
        <end position="99"/>
    </location>
</feature>